<evidence type="ECO:0000256" key="1">
    <source>
        <dbReference type="SAM" id="MobiDB-lite"/>
    </source>
</evidence>
<sequence length="115" mass="12395">MPIYEYDCAACGDFTMLRPMADRDEPCHCPACGSTSKRVILSAPCLSTMAGSQRRAHAANERSAHAPQTLDEYKQARKHPAGCGCCSANKPLAPTKANPHAMKGKPAGRPWMISH</sequence>
<feature type="domain" description="Putative regulatory protein FmdB zinc ribbon" evidence="2">
    <location>
        <begin position="1"/>
        <end position="41"/>
    </location>
</feature>
<dbReference type="EMBL" id="BSFN01000029">
    <property type="protein sequence ID" value="GLK91912.1"/>
    <property type="molecule type" value="Genomic_DNA"/>
</dbReference>
<evidence type="ECO:0000313" key="4">
    <source>
        <dbReference type="Proteomes" id="UP001143328"/>
    </source>
</evidence>
<protein>
    <recommendedName>
        <fullName evidence="2">Putative regulatory protein FmdB zinc ribbon domain-containing protein</fullName>
    </recommendedName>
</protein>
<dbReference type="RefSeq" id="WP_271198180.1">
    <property type="nucleotide sequence ID" value="NZ_BSFN01000029.1"/>
</dbReference>
<proteinExistence type="predicted"/>
<reference evidence="3" key="1">
    <citation type="journal article" date="2014" name="Int. J. Syst. Evol. Microbiol.">
        <title>Complete genome sequence of Corynebacterium casei LMG S-19264T (=DSM 44701T), isolated from a smear-ripened cheese.</title>
        <authorList>
            <consortium name="US DOE Joint Genome Institute (JGI-PGF)"/>
            <person name="Walter F."/>
            <person name="Albersmeier A."/>
            <person name="Kalinowski J."/>
            <person name="Ruckert C."/>
        </authorList>
    </citation>
    <scope>NUCLEOTIDE SEQUENCE</scope>
    <source>
        <strain evidence="3">VKM B-2935</strain>
    </source>
</reference>
<gene>
    <name evidence="3" type="ORF">GCM10017655_49760</name>
</gene>
<keyword evidence="4" id="KW-1185">Reference proteome</keyword>
<feature type="region of interest" description="Disordered" evidence="1">
    <location>
        <begin position="54"/>
        <end position="75"/>
    </location>
</feature>
<dbReference type="AlphaFoldDB" id="A0A9W6KAD8"/>
<dbReference type="Proteomes" id="UP001143328">
    <property type="component" value="Unassembled WGS sequence"/>
</dbReference>
<comment type="caution">
    <text evidence="3">The sequence shown here is derived from an EMBL/GenBank/DDBJ whole genome shotgun (WGS) entry which is preliminary data.</text>
</comment>
<evidence type="ECO:0000313" key="3">
    <source>
        <dbReference type="EMBL" id="GLK91912.1"/>
    </source>
</evidence>
<name>A0A9W6KAD8_9PSED</name>
<evidence type="ECO:0000259" key="2">
    <source>
        <dbReference type="SMART" id="SM00834"/>
    </source>
</evidence>
<accession>A0A9W6KAD8</accession>
<reference evidence="3" key="2">
    <citation type="submission" date="2023-01" db="EMBL/GenBank/DDBJ databases">
        <authorList>
            <person name="Sun Q."/>
            <person name="Evtushenko L."/>
        </authorList>
    </citation>
    <scope>NUCLEOTIDE SEQUENCE</scope>
    <source>
        <strain evidence="3">VKM B-2935</strain>
    </source>
</reference>
<dbReference type="SMART" id="SM00834">
    <property type="entry name" value="CxxC_CXXC_SSSS"/>
    <property type="match status" value="1"/>
</dbReference>
<dbReference type="InterPro" id="IPR013429">
    <property type="entry name" value="Regulatory_FmdB_Zinc_ribbon"/>
</dbReference>
<dbReference type="Pfam" id="PF09723">
    <property type="entry name" value="Zn_ribbon_8"/>
    <property type="match status" value="1"/>
</dbReference>
<dbReference type="NCBIfam" id="TIGR02605">
    <property type="entry name" value="CxxC_CxxC_SSSS"/>
    <property type="match status" value="1"/>
</dbReference>
<organism evidence="3 4">
    <name type="scientific">Pseudomonas turukhanskensis</name>
    <dbReference type="NCBI Taxonomy" id="1806536"/>
    <lineage>
        <taxon>Bacteria</taxon>
        <taxon>Pseudomonadati</taxon>
        <taxon>Pseudomonadota</taxon>
        <taxon>Gammaproteobacteria</taxon>
        <taxon>Pseudomonadales</taxon>
        <taxon>Pseudomonadaceae</taxon>
        <taxon>Pseudomonas</taxon>
    </lineage>
</organism>
<feature type="region of interest" description="Disordered" evidence="1">
    <location>
        <begin position="91"/>
        <end position="115"/>
    </location>
</feature>